<dbReference type="SUPFAM" id="SSF46785">
    <property type="entry name" value="Winged helix' DNA-binding domain"/>
    <property type="match status" value="1"/>
</dbReference>
<dbReference type="Gene3D" id="1.10.10.10">
    <property type="entry name" value="Winged helix-like DNA-binding domain superfamily/Winged helix DNA-binding domain"/>
    <property type="match status" value="1"/>
</dbReference>
<proteinExistence type="predicted"/>
<dbReference type="Pfam" id="PF21906">
    <property type="entry name" value="WHD_NrtR"/>
    <property type="match status" value="1"/>
</dbReference>
<organism evidence="3 4">
    <name type="scientific">Rhodococcus koreensis</name>
    <dbReference type="NCBI Taxonomy" id="99653"/>
    <lineage>
        <taxon>Bacteria</taxon>
        <taxon>Bacillati</taxon>
        <taxon>Actinomycetota</taxon>
        <taxon>Actinomycetes</taxon>
        <taxon>Mycobacteriales</taxon>
        <taxon>Nocardiaceae</taxon>
        <taxon>Rhodococcus</taxon>
    </lineage>
</organism>
<accession>A0A1H4ZAZ7</accession>
<keyword evidence="1" id="KW-0378">Hydrolase</keyword>
<sequence length="231" mass="25420">MYDATEYPPFAVTVDLAMFTLRGPSLSVLLVRRGEEPFQGMPALPGGFVHADESADVAARRELAEETGLDSFPGHLEQLATYSEPGRDPRMRVVSVVFVAFAPNLPEPSAGSDAADAYWMPVEDASRESLAFDHAQILADALERVRSKLEYTTLATHFVESPFSIRDLQTVYEAVWDVTWDRANFRRKVLGTRGFVEPVEGVADAASTGGRRAQLYRPGDATTLHPPIPRP</sequence>
<dbReference type="InterPro" id="IPR054105">
    <property type="entry name" value="WHD_NrtR"/>
</dbReference>
<protein>
    <submittedName>
        <fullName evidence="3">8-oxo-dGTP diphosphatase</fullName>
    </submittedName>
</protein>
<dbReference type="GO" id="GO:0016787">
    <property type="term" value="F:hydrolase activity"/>
    <property type="evidence" value="ECO:0007669"/>
    <property type="project" value="UniProtKB-KW"/>
</dbReference>
<dbReference type="Proteomes" id="UP000183561">
    <property type="component" value="Unassembled WGS sequence"/>
</dbReference>
<dbReference type="CDD" id="cd18873">
    <property type="entry name" value="NUDIX_NadM_like"/>
    <property type="match status" value="1"/>
</dbReference>
<dbReference type="Pfam" id="PF00293">
    <property type="entry name" value="NUDIX"/>
    <property type="match status" value="1"/>
</dbReference>
<keyword evidence="4" id="KW-1185">Reference proteome</keyword>
<dbReference type="AlphaFoldDB" id="A0A1H4ZAZ7"/>
<dbReference type="Gene3D" id="3.90.79.10">
    <property type="entry name" value="Nucleoside Triphosphate Pyrophosphohydrolase"/>
    <property type="match status" value="1"/>
</dbReference>
<dbReference type="PROSITE" id="PS00893">
    <property type="entry name" value="NUDIX_BOX"/>
    <property type="match status" value="1"/>
</dbReference>
<dbReference type="PROSITE" id="PS51462">
    <property type="entry name" value="NUDIX"/>
    <property type="match status" value="1"/>
</dbReference>
<dbReference type="SUPFAM" id="SSF55811">
    <property type="entry name" value="Nudix"/>
    <property type="match status" value="1"/>
</dbReference>
<name>A0A1H4ZAZ7_9NOCA</name>
<gene>
    <name evidence="3" type="ORF">SAMN04490239_7556</name>
</gene>
<feature type="domain" description="Nudix hydrolase" evidence="2">
    <location>
        <begin position="9"/>
        <end position="142"/>
    </location>
</feature>
<reference evidence="4" key="1">
    <citation type="submission" date="2016-10" db="EMBL/GenBank/DDBJ databases">
        <authorList>
            <person name="Varghese N."/>
            <person name="Submissions S."/>
        </authorList>
    </citation>
    <scope>NUCLEOTIDE SEQUENCE [LARGE SCALE GENOMIC DNA]</scope>
    <source>
        <strain evidence="4">DSM 44498</strain>
    </source>
</reference>
<evidence type="ECO:0000313" key="4">
    <source>
        <dbReference type="Proteomes" id="UP000183561"/>
    </source>
</evidence>
<dbReference type="EMBL" id="FNSV01000005">
    <property type="protein sequence ID" value="SED26644.1"/>
    <property type="molecule type" value="Genomic_DNA"/>
</dbReference>
<dbReference type="InterPro" id="IPR036390">
    <property type="entry name" value="WH_DNA-bd_sf"/>
</dbReference>
<dbReference type="InterPro" id="IPR015797">
    <property type="entry name" value="NUDIX_hydrolase-like_dom_sf"/>
</dbReference>
<dbReference type="RefSeq" id="WP_174705474.1">
    <property type="nucleotide sequence ID" value="NZ_FNSV01000005.1"/>
</dbReference>
<dbReference type="PANTHER" id="PTHR43736:SF4">
    <property type="entry name" value="SLR1690 PROTEIN"/>
    <property type="match status" value="1"/>
</dbReference>
<dbReference type="PANTHER" id="PTHR43736">
    <property type="entry name" value="ADP-RIBOSE PYROPHOSPHATASE"/>
    <property type="match status" value="1"/>
</dbReference>
<evidence type="ECO:0000256" key="1">
    <source>
        <dbReference type="ARBA" id="ARBA00022801"/>
    </source>
</evidence>
<dbReference type="InterPro" id="IPR000086">
    <property type="entry name" value="NUDIX_hydrolase_dom"/>
</dbReference>
<evidence type="ECO:0000313" key="3">
    <source>
        <dbReference type="EMBL" id="SED26644.1"/>
    </source>
</evidence>
<dbReference type="InterPro" id="IPR020084">
    <property type="entry name" value="NUDIX_hydrolase_CS"/>
</dbReference>
<evidence type="ECO:0000259" key="2">
    <source>
        <dbReference type="PROSITE" id="PS51462"/>
    </source>
</evidence>
<dbReference type="InterPro" id="IPR036388">
    <property type="entry name" value="WH-like_DNA-bd_sf"/>
</dbReference>